<gene>
    <name evidence="2" type="ORF">SAMN05660477_00257</name>
</gene>
<dbReference type="EMBL" id="FUYZ01000001">
    <property type="protein sequence ID" value="SKB61797.1"/>
    <property type="molecule type" value="Genomic_DNA"/>
</dbReference>
<dbReference type="OrthoDB" id="1273062at2"/>
<protein>
    <submittedName>
        <fullName evidence="2">Uncharacterized protein</fullName>
    </submittedName>
</protein>
<feature type="transmembrane region" description="Helical" evidence="1">
    <location>
        <begin position="63"/>
        <end position="83"/>
    </location>
</feature>
<sequence length="155" mass="17632">MLIKANYVIIFYIINILVGVFGILLHYEDHPIFGIIFSLLQMLFLAFGGFLNAKKQKKILSIFWIGIFNLILGLASIFAIEVLGARFSIFGGSTDSVLVVLFQYTINSYLYPFLTRIEAINESLAIIFIIFCSFIIPFVGFVIGRKMYSNKVEQH</sequence>
<feature type="transmembrane region" description="Helical" evidence="1">
    <location>
        <begin position="32"/>
        <end position="51"/>
    </location>
</feature>
<evidence type="ECO:0000313" key="2">
    <source>
        <dbReference type="EMBL" id="SKB61797.1"/>
    </source>
</evidence>
<keyword evidence="1" id="KW-1133">Transmembrane helix</keyword>
<feature type="transmembrane region" description="Helical" evidence="1">
    <location>
        <begin position="7"/>
        <end position="26"/>
    </location>
</feature>
<feature type="transmembrane region" description="Helical" evidence="1">
    <location>
        <begin position="123"/>
        <end position="143"/>
    </location>
</feature>
<evidence type="ECO:0000256" key="1">
    <source>
        <dbReference type="SAM" id="Phobius"/>
    </source>
</evidence>
<feature type="transmembrane region" description="Helical" evidence="1">
    <location>
        <begin position="89"/>
        <end position="111"/>
    </location>
</feature>
<dbReference type="Proteomes" id="UP000191112">
    <property type="component" value="Unassembled WGS sequence"/>
</dbReference>
<reference evidence="2 3" key="1">
    <citation type="submission" date="2017-02" db="EMBL/GenBank/DDBJ databases">
        <authorList>
            <person name="Peterson S.W."/>
        </authorList>
    </citation>
    <scope>NUCLEOTIDE SEQUENCE [LARGE SCALE GENOMIC DNA]</scope>
    <source>
        <strain evidence="2 3">DSM 22323</strain>
    </source>
</reference>
<proteinExistence type="predicted"/>
<keyword evidence="3" id="KW-1185">Reference proteome</keyword>
<organism evidence="2 3">
    <name type="scientific">Soonwooa buanensis</name>
    <dbReference type="NCBI Taxonomy" id="619805"/>
    <lineage>
        <taxon>Bacteria</taxon>
        <taxon>Pseudomonadati</taxon>
        <taxon>Bacteroidota</taxon>
        <taxon>Flavobacteriia</taxon>
        <taxon>Flavobacteriales</taxon>
        <taxon>Weeksellaceae</taxon>
        <taxon>Chryseobacterium group</taxon>
        <taxon>Soonwooa</taxon>
    </lineage>
</organism>
<name>A0A1T5CQT9_9FLAO</name>
<keyword evidence="1" id="KW-0812">Transmembrane</keyword>
<keyword evidence="1" id="KW-0472">Membrane</keyword>
<dbReference type="RefSeq" id="WP_079665563.1">
    <property type="nucleotide sequence ID" value="NZ_FUYZ01000001.1"/>
</dbReference>
<accession>A0A1T5CQT9</accession>
<dbReference type="AlphaFoldDB" id="A0A1T5CQT9"/>
<evidence type="ECO:0000313" key="3">
    <source>
        <dbReference type="Proteomes" id="UP000191112"/>
    </source>
</evidence>